<dbReference type="Proteomes" id="UP001497482">
    <property type="component" value="Chromosome 3"/>
</dbReference>
<proteinExistence type="predicted"/>
<organism evidence="2 3">
    <name type="scientific">Knipowitschia caucasica</name>
    <name type="common">Caucasian dwarf goby</name>
    <name type="synonym">Pomatoschistus caucasicus</name>
    <dbReference type="NCBI Taxonomy" id="637954"/>
    <lineage>
        <taxon>Eukaryota</taxon>
        <taxon>Metazoa</taxon>
        <taxon>Chordata</taxon>
        <taxon>Craniata</taxon>
        <taxon>Vertebrata</taxon>
        <taxon>Euteleostomi</taxon>
        <taxon>Actinopterygii</taxon>
        <taxon>Neopterygii</taxon>
        <taxon>Teleostei</taxon>
        <taxon>Neoteleostei</taxon>
        <taxon>Acanthomorphata</taxon>
        <taxon>Gobiaria</taxon>
        <taxon>Gobiiformes</taxon>
        <taxon>Gobioidei</taxon>
        <taxon>Gobiidae</taxon>
        <taxon>Gobiinae</taxon>
        <taxon>Knipowitschia</taxon>
    </lineage>
</organism>
<feature type="compositionally biased region" description="Polar residues" evidence="1">
    <location>
        <begin position="32"/>
        <end position="46"/>
    </location>
</feature>
<feature type="compositionally biased region" description="Basic and acidic residues" evidence="1">
    <location>
        <begin position="91"/>
        <end position="113"/>
    </location>
</feature>
<keyword evidence="3" id="KW-1185">Reference proteome</keyword>
<dbReference type="EMBL" id="OZ035825">
    <property type="protein sequence ID" value="CAL1602373.1"/>
    <property type="molecule type" value="Genomic_DNA"/>
</dbReference>
<evidence type="ECO:0000256" key="1">
    <source>
        <dbReference type="SAM" id="MobiDB-lite"/>
    </source>
</evidence>
<evidence type="ECO:0000313" key="3">
    <source>
        <dbReference type="Proteomes" id="UP001497482"/>
    </source>
</evidence>
<reference evidence="2 3" key="1">
    <citation type="submission" date="2024-04" db="EMBL/GenBank/DDBJ databases">
        <authorList>
            <person name="Waldvogel A.-M."/>
            <person name="Schoenle A."/>
        </authorList>
    </citation>
    <scope>NUCLEOTIDE SEQUENCE [LARGE SCALE GENOMIC DNA]</scope>
</reference>
<name>A0AAV2LPU9_KNICA</name>
<evidence type="ECO:0000313" key="2">
    <source>
        <dbReference type="EMBL" id="CAL1602373.1"/>
    </source>
</evidence>
<feature type="compositionally biased region" description="Basic and acidic residues" evidence="1">
    <location>
        <begin position="151"/>
        <end position="167"/>
    </location>
</feature>
<gene>
    <name evidence="2" type="ORF">KC01_LOCUS30154</name>
</gene>
<accession>A0AAV2LPU9</accession>
<protein>
    <submittedName>
        <fullName evidence="2">Uncharacterized protein</fullName>
    </submittedName>
</protein>
<dbReference type="AlphaFoldDB" id="A0AAV2LPU9"/>
<feature type="region of interest" description="Disordered" evidence="1">
    <location>
        <begin position="144"/>
        <end position="167"/>
    </location>
</feature>
<sequence length="167" mass="18293">MISRTPPALLQSGSWGRKKLVKKTPHVLCVKQDSNSNTSGCEQETSPIPEKQESSPAPIPDLDCLPGSSSLPLCDPEKLQRVMRQGKRRGTPYDRPVDQESSSKSRKRSVETKAKASLIDLVSFSPISEKQGSSPILTLVSIPVPSPTSVREAETCRQRQDPTQDDI</sequence>
<feature type="region of interest" description="Disordered" evidence="1">
    <location>
        <begin position="29"/>
        <end position="113"/>
    </location>
</feature>